<accession>A0A0C9T5M6</accession>
<gene>
    <name evidence="12" type="ORF">PLICRDRAFT_117694</name>
</gene>
<evidence type="ECO:0000259" key="11">
    <source>
        <dbReference type="PROSITE" id="PS51061"/>
    </source>
</evidence>
<keyword evidence="6" id="KW-0862">Zinc</keyword>
<dbReference type="GO" id="GO:0005634">
    <property type="term" value="C:nucleus"/>
    <property type="evidence" value="ECO:0007669"/>
    <property type="project" value="UniProtKB-SubCell"/>
</dbReference>
<proteinExistence type="inferred from homology"/>
<keyword evidence="4" id="KW-0677">Repeat</keyword>
<dbReference type="InterPro" id="IPR000967">
    <property type="entry name" value="Znf_NFX1"/>
</dbReference>
<dbReference type="SMART" id="SM00438">
    <property type="entry name" value="ZnF_NFX"/>
    <property type="match status" value="9"/>
</dbReference>
<evidence type="ECO:0000313" key="12">
    <source>
        <dbReference type="EMBL" id="KII84629.1"/>
    </source>
</evidence>
<keyword evidence="5" id="KW-0863">Zinc-finger</keyword>
<feature type="domain" description="R3H" evidence="11">
    <location>
        <begin position="833"/>
        <end position="895"/>
    </location>
</feature>
<feature type="region of interest" description="Disordered" evidence="10">
    <location>
        <begin position="1"/>
        <end position="146"/>
    </location>
</feature>
<dbReference type="Gene3D" id="3.30.1370.50">
    <property type="entry name" value="R3H-like domain"/>
    <property type="match status" value="1"/>
</dbReference>
<evidence type="ECO:0000256" key="4">
    <source>
        <dbReference type="ARBA" id="ARBA00022737"/>
    </source>
</evidence>
<keyword evidence="9" id="KW-0539">Nucleus</keyword>
<evidence type="ECO:0000256" key="1">
    <source>
        <dbReference type="ARBA" id="ARBA00004123"/>
    </source>
</evidence>
<dbReference type="GO" id="GO:0000977">
    <property type="term" value="F:RNA polymerase II transcription regulatory region sequence-specific DNA binding"/>
    <property type="evidence" value="ECO:0007669"/>
    <property type="project" value="TreeGrafter"/>
</dbReference>
<feature type="compositionally biased region" description="Basic residues" evidence="10">
    <location>
        <begin position="104"/>
        <end position="113"/>
    </location>
</feature>
<organism evidence="12 13">
    <name type="scientific">Plicaturopsis crispa FD-325 SS-3</name>
    <dbReference type="NCBI Taxonomy" id="944288"/>
    <lineage>
        <taxon>Eukaryota</taxon>
        <taxon>Fungi</taxon>
        <taxon>Dikarya</taxon>
        <taxon>Basidiomycota</taxon>
        <taxon>Agaricomycotina</taxon>
        <taxon>Agaricomycetes</taxon>
        <taxon>Agaricomycetidae</taxon>
        <taxon>Amylocorticiales</taxon>
        <taxon>Amylocorticiaceae</taxon>
        <taxon>Plicatura</taxon>
        <taxon>Plicaturopsis crispa</taxon>
    </lineage>
</organism>
<evidence type="ECO:0000256" key="2">
    <source>
        <dbReference type="ARBA" id="ARBA00007269"/>
    </source>
</evidence>
<dbReference type="HOGENOM" id="CLU_005714_3_0_1"/>
<dbReference type="InterPro" id="IPR034078">
    <property type="entry name" value="NFX1_fam"/>
</dbReference>
<evidence type="ECO:0000313" key="13">
    <source>
        <dbReference type="Proteomes" id="UP000053263"/>
    </source>
</evidence>
<evidence type="ECO:0000256" key="8">
    <source>
        <dbReference type="ARBA" id="ARBA00023163"/>
    </source>
</evidence>
<keyword evidence="7" id="KW-0805">Transcription regulation</keyword>
<dbReference type="Proteomes" id="UP000053263">
    <property type="component" value="Unassembled WGS sequence"/>
</dbReference>
<comment type="subcellular location">
    <subcellularLocation>
        <location evidence="1">Nucleus</location>
    </subcellularLocation>
</comment>
<feature type="compositionally biased region" description="Low complexity" evidence="10">
    <location>
        <begin position="41"/>
        <end position="58"/>
    </location>
</feature>
<dbReference type="CDD" id="cd06008">
    <property type="entry name" value="NF-X1-zinc-finger"/>
    <property type="match status" value="5"/>
</dbReference>
<keyword evidence="13" id="KW-1185">Reference proteome</keyword>
<evidence type="ECO:0000256" key="3">
    <source>
        <dbReference type="ARBA" id="ARBA00022723"/>
    </source>
</evidence>
<evidence type="ECO:0000256" key="9">
    <source>
        <dbReference type="ARBA" id="ARBA00023242"/>
    </source>
</evidence>
<dbReference type="AlphaFoldDB" id="A0A0C9T5M6"/>
<dbReference type="SUPFAM" id="SSF82708">
    <property type="entry name" value="R3H domain"/>
    <property type="match status" value="1"/>
</dbReference>
<keyword evidence="8" id="KW-0804">Transcription</keyword>
<sequence length="1007" mass="106848">METSGPAPPNARRQPNSGPASTPAGQSVPPARPAGRRRPRANGSNAAAAAQGNDASPSSLNTGGTRGRRRRGPQNPRAPPASDANGGHDAAGERADGGVEPKNGRGRGGRRGKFNPGLSTPTSAPSTLEPSRVGEGHRYGGGGGPDDLTSSLIRALSTAPYPDCPICFAALHPAQPTWSCSPSSSRDNVETAQCCWTTFHLKCIRSWAGKSVKELADAWRARGEDRPGEWRCPGCQAKRLIVPNGYRCFCGATPEPKPPRLATPHSCANPCSRPRPCGHPCPLACHPGPCPPCQVTTEMPCYCTKQVLAFKCAHLTHGKSGVESDLSCHRVCGRKLGCGNHSCTQVCHPGPCAPCDVTERAKCYCGKVERQVGCGDGEEKPCQISGQKWLGRFQCENECERCVPFDCGKHACKKPCHPPSISPPPCPRSPSVITHCPCGKHALLPSDSVYFPSGAILMRTSCSDPIPTCTSTCMKPLASCEHVCSAKCHTGACPPCTIMLVRPCRCGATSREVQCSEVNDAPETDEILCDRQCTALRSCGRHRCNRVCCPLASLASATKGKGKKRTVLDNAMDDTGLHACDLVCGKVLGCGNHHCEERDHKGPCPPCLRSSFEEMICYCGRTVLEPPIPCGTRINCTYPCSRPPPPCGHPSTQHSCHEDPAPCPPCPFLTSKTCACGKRSVPNVRCSQEKVSCGTVCGRLMACGFHRCEKLCHGDDCGTCTAPCGKARKLCLPAQHPCTLPCHAPGSCSEAEPCSSLITLTCPCGRIRQAVKCGRSTANPAGREATQQIRCSNECSVAKRNARLADALGISTQSREKAVTWDDELTAFARANVKFLSLVEKTFADFIASDRKTQVLPHMPPDRRKFVHDVAAVYRMDTQMVDQEPHRSVQLIRRIDTRIPVPPLSSCIPSFAGSSLGKLTDLRAPAGRGAPLSSAQPAPGGARGWTSVVTAPSRPASTGPSSSAPRLGNGRPSAPRVSAAPSPTPTPTPQDASRTAEGVPDDWEDDV</sequence>
<dbReference type="PANTHER" id="PTHR12360:SF12">
    <property type="entry name" value="TRANSCRIPTIONAL REPRESSOR NF-X1"/>
    <property type="match status" value="1"/>
</dbReference>
<dbReference type="Pfam" id="PF01424">
    <property type="entry name" value="R3H"/>
    <property type="match status" value="1"/>
</dbReference>
<dbReference type="SMART" id="SM00393">
    <property type="entry name" value="R3H"/>
    <property type="match status" value="1"/>
</dbReference>
<dbReference type="PANTHER" id="PTHR12360">
    <property type="entry name" value="NUCLEAR TRANSCRIPTION FACTOR, X-BOX BINDING 1 NFX1"/>
    <property type="match status" value="1"/>
</dbReference>
<reference evidence="12 13" key="1">
    <citation type="submission" date="2014-06" db="EMBL/GenBank/DDBJ databases">
        <title>Evolutionary Origins and Diversification of the Mycorrhizal Mutualists.</title>
        <authorList>
            <consortium name="DOE Joint Genome Institute"/>
            <consortium name="Mycorrhizal Genomics Consortium"/>
            <person name="Kohler A."/>
            <person name="Kuo A."/>
            <person name="Nagy L.G."/>
            <person name="Floudas D."/>
            <person name="Copeland A."/>
            <person name="Barry K.W."/>
            <person name="Cichocki N."/>
            <person name="Veneault-Fourrey C."/>
            <person name="LaButti K."/>
            <person name="Lindquist E.A."/>
            <person name="Lipzen A."/>
            <person name="Lundell T."/>
            <person name="Morin E."/>
            <person name="Murat C."/>
            <person name="Riley R."/>
            <person name="Ohm R."/>
            <person name="Sun H."/>
            <person name="Tunlid A."/>
            <person name="Henrissat B."/>
            <person name="Grigoriev I.V."/>
            <person name="Hibbett D.S."/>
            <person name="Martin F."/>
        </authorList>
    </citation>
    <scope>NUCLEOTIDE SEQUENCE [LARGE SCALE GENOMIC DNA]</scope>
    <source>
        <strain evidence="12 13">FD-325 SS-3</strain>
    </source>
</reference>
<dbReference type="InterPro" id="IPR001374">
    <property type="entry name" value="R3H_dom"/>
</dbReference>
<feature type="compositionally biased region" description="Polar residues" evidence="10">
    <location>
        <begin position="13"/>
        <end position="25"/>
    </location>
</feature>
<name>A0A0C9T5M6_PLICR</name>
<dbReference type="Pfam" id="PF01422">
    <property type="entry name" value="zf-NF-X1"/>
    <property type="match status" value="8"/>
</dbReference>
<feature type="compositionally biased region" description="Polar residues" evidence="10">
    <location>
        <begin position="117"/>
        <end position="129"/>
    </location>
</feature>
<dbReference type="GO" id="GO:0000122">
    <property type="term" value="P:negative regulation of transcription by RNA polymerase II"/>
    <property type="evidence" value="ECO:0007669"/>
    <property type="project" value="TreeGrafter"/>
</dbReference>
<feature type="compositionally biased region" description="Low complexity" evidence="10">
    <location>
        <begin position="971"/>
        <end position="981"/>
    </location>
</feature>
<evidence type="ECO:0000256" key="10">
    <source>
        <dbReference type="SAM" id="MobiDB-lite"/>
    </source>
</evidence>
<evidence type="ECO:0000256" key="6">
    <source>
        <dbReference type="ARBA" id="ARBA00022833"/>
    </source>
</evidence>
<dbReference type="PROSITE" id="PS51061">
    <property type="entry name" value="R3H"/>
    <property type="match status" value="1"/>
</dbReference>
<dbReference type="EMBL" id="KN832570">
    <property type="protein sequence ID" value="KII84629.1"/>
    <property type="molecule type" value="Genomic_DNA"/>
</dbReference>
<evidence type="ECO:0000256" key="5">
    <source>
        <dbReference type="ARBA" id="ARBA00022771"/>
    </source>
</evidence>
<comment type="similarity">
    <text evidence="2">Belongs to the NFX1 family.</text>
</comment>
<feature type="compositionally biased region" description="Basic and acidic residues" evidence="10">
    <location>
        <begin position="90"/>
        <end position="103"/>
    </location>
</feature>
<keyword evidence="3" id="KW-0479">Metal-binding</keyword>
<feature type="compositionally biased region" description="Polar residues" evidence="10">
    <location>
        <begin position="947"/>
        <end position="964"/>
    </location>
</feature>
<feature type="region of interest" description="Disordered" evidence="10">
    <location>
        <begin position="927"/>
        <end position="1007"/>
    </location>
</feature>
<evidence type="ECO:0000256" key="7">
    <source>
        <dbReference type="ARBA" id="ARBA00023015"/>
    </source>
</evidence>
<dbReference type="OrthoDB" id="6512771at2759"/>
<protein>
    <recommendedName>
        <fullName evidence="11">R3H domain-containing protein</fullName>
    </recommendedName>
</protein>
<dbReference type="InterPro" id="IPR036867">
    <property type="entry name" value="R3H_dom_sf"/>
</dbReference>
<dbReference type="CDD" id="cd02325">
    <property type="entry name" value="R3H"/>
    <property type="match status" value="1"/>
</dbReference>
<dbReference type="GO" id="GO:0008270">
    <property type="term" value="F:zinc ion binding"/>
    <property type="evidence" value="ECO:0007669"/>
    <property type="project" value="UniProtKB-KW"/>
</dbReference>
<dbReference type="GO" id="GO:0000981">
    <property type="term" value="F:DNA-binding transcription factor activity, RNA polymerase II-specific"/>
    <property type="evidence" value="ECO:0007669"/>
    <property type="project" value="TreeGrafter"/>
</dbReference>